<gene>
    <name evidence="1" type="ORF">FHS76_001999</name>
</gene>
<evidence type="ECO:0000313" key="2">
    <source>
        <dbReference type="Proteomes" id="UP000555546"/>
    </source>
</evidence>
<accession>A0A7W9AXM9</accession>
<keyword evidence="2" id="KW-1185">Reference proteome</keyword>
<dbReference type="Proteomes" id="UP000555546">
    <property type="component" value="Unassembled WGS sequence"/>
</dbReference>
<reference evidence="1 2" key="1">
    <citation type="submission" date="2020-08" db="EMBL/GenBank/DDBJ databases">
        <title>Genomic Encyclopedia of Type Strains, Phase IV (KMG-IV): sequencing the most valuable type-strain genomes for metagenomic binning, comparative biology and taxonomic classification.</title>
        <authorList>
            <person name="Goeker M."/>
        </authorList>
    </citation>
    <scope>NUCLEOTIDE SEQUENCE [LARGE SCALE GENOMIC DNA]</scope>
    <source>
        <strain evidence="1 2">DSM 26944</strain>
    </source>
</reference>
<protein>
    <submittedName>
        <fullName evidence="1">Uncharacterized protein</fullName>
    </submittedName>
</protein>
<dbReference type="EMBL" id="JACIJG010000006">
    <property type="protein sequence ID" value="MBB5702124.1"/>
    <property type="molecule type" value="Genomic_DNA"/>
</dbReference>
<sequence length="37" mass="4052">MTGVRIFLAFLLLRIARGVTELSIWILPKLKGGSSHG</sequence>
<comment type="caution">
    <text evidence="1">The sequence shown here is derived from an EMBL/GenBank/DDBJ whole genome shotgun (WGS) entry which is preliminary data.</text>
</comment>
<proteinExistence type="predicted"/>
<organism evidence="1 2">
    <name type="scientific">Brucella daejeonensis</name>
    <dbReference type="NCBI Taxonomy" id="659015"/>
    <lineage>
        <taxon>Bacteria</taxon>
        <taxon>Pseudomonadati</taxon>
        <taxon>Pseudomonadota</taxon>
        <taxon>Alphaproteobacteria</taxon>
        <taxon>Hyphomicrobiales</taxon>
        <taxon>Brucellaceae</taxon>
        <taxon>Brucella/Ochrobactrum group</taxon>
        <taxon>Brucella</taxon>
    </lineage>
</organism>
<name>A0A7W9AXM9_9HYPH</name>
<dbReference type="AlphaFoldDB" id="A0A7W9AXM9"/>
<evidence type="ECO:0000313" key="1">
    <source>
        <dbReference type="EMBL" id="MBB5702124.1"/>
    </source>
</evidence>